<feature type="transmembrane region" description="Helical" evidence="6">
    <location>
        <begin position="212"/>
        <end position="230"/>
    </location>
</feature>
<sequence length="265" mass="29493">MAELLTTEGIVSLLTLTFLEIVLGIDNIIFISITSDRLPEKDQKKARTLGILLALFVRVGLLMTISWIIGLKDPFITFGEFELSFRDLILILGGLFLLGKSSSEIHAKLEGENEEHSFSKKLTLNSAIIQIVLLDVVFSFDSILTAVGLVDSIVIMVIAIVIALGVMLAFANNISAFINKHPAMKLLAISFLMMIGLVLVVEGFHVHVPKGYIYFSMAFALGVEFLNMKIRKRQQPVALKNPTMRENIKISADDRDPVKRKHRNN</sequence>
<evidence type="ECO:0000256" key="4">
    <source>
        <dbReference type="ARBA" id="ARBA00022989"/>
    </source>
</evidence>
<comment type="caution">
    <text evidence="7">The sequence shown here is derived from an EMBL/GenBank/DDBJ whole genome shotgun (WGS) entry which is preliminary data.</text>
</comment>
<keyword evidence="3 6" id="KW-0812">Transmembrane</keyword>
<keyword evidence="8" id="KW-1185">Reference proteome</keyword>
<dbReference type="RefSeq" id="WP_254151470.1">
    <property type="nucleotide sequence ID" value="NZ_JAHESD010000001.1"/>
</dbReference>
<evidence type="ECO:0000256" key="6">
    <source>
        <dbReference type="SAM" id="Phobius"/>
    </source>
</evidence>
<dbReference type="EMBL" id="JAHESD010000001">
    <property type="protein sequence ID" value="MBT1701770.1"/>
    <property type="molecule type" value="Genomic_DNA"/>
</dbReference>
<feature type="transmembrane region" description="Helical" evidence="6">
    <location>
        <begin position="12"/>
        <end position="34"/>
    </location>
</feature>
<comment type="similarity">
    <text evidence="2">Belongs to the TerC family.</text>
</comment>
<dbReference type="Pfam" id="PF03741">
    <property type="entry name" value="TerC"/>
    <property type="match status" value="1"/>
</dbReference>
<evidence type="ECO:0000256" key="1">
    <source>
        <dbReference type="ARBA" id="ARBA00004141"/>
    </source>
</evidence>
<feature type="transmembrane region" description="Helical" evidence="6">
    <location>
        <begin position="46"/>
        <end position="71"/>
    </location>
</feature>
<comment type="subcellular location">
    <subcellularLocation>
        <location evidence="1">Membrane</location>
        <topology evidence="1">Multi-pass membrane protein</topology>
    </subcellularLocation>
</comment>
<keyword evidence="5 6" id="KW-0472">Membrane</keyword>
<evidence type="ECO:0000313" key="8">
    <source>
        <dbReference type="Proteomes" id="UP000772618"/>
    </source>
</evidence>
<accession>A0ABS5VK10</accession>
<evidence type="ECO:0000256" key="2">
    <source>
        <dbReference type="ARBA" id="ARBA00007511"/>
    </source>
</evidence>
<gene>
    <name evidence="7" type="ORF">KK060_00665</name>
</gene>
<dbReference type="Proteomes" id="UP000772618">
    <property type="component" value="Unassembled WGS sequence"/>
</dbReference>
<proteinExistence type="inferred from homology"/>
<name>A0ABS5VK10_9BACT</name>
<feature type="transmembrane region" description="Helical" evidence="6">
    <location>
        <begin position="152"/>
        <end position="174"/>
    </location>
</feature>
<dbReference type="InterPro" id="IPR005496">
    <property type="entry name" value="Integral_membrane_TerC"/>
</dbReference>
<dbReference type="PANTHER" id="PTHR30238">
    <property type="entry name" value="MEMBRANE BOUND PREDICTED REDOX MODULATOR"/>
    <property type="match status" value="1"/>
</dbReference>
<keyword evidence="4 6" id="KW-1133">Transmembrane helix</keyword>
<organism evidence="7 8">
    <name type="scientific">Chryseosolibacter indicus</name>
    <dbReference type="NCBI Taxonomy" id="2782351"/>
    <lineage>
        <taxon>Bacteria</taxon>
        <taxon>Pseudomonadati</taxon>
        <taxon>Bacteroidota</taxon>
        <taxon>Cytophagia</taxon>
        <taxon>Cytophagales</taxon>
        <taxon>Chryseotaleaceae</taxon>
        <taxon>Chryseosolibacter</taxon>
    </lineage>
</organism>
<dbReference type="PANTHER" id="PTHR30238:SF4">
    <property type="entry name" value="SLL1022 PROTEIN"/>
    <property type="match status" value="1"/>
</dbReference>
<evidence type="ECO:0000313" key="7">
    <source>
        <dbReference type="EMBL" id="MBT1701770.1"/>
    </source>
</evidence>
<protein>
    <submittedName>
        <fullName evidence="7">TerC family protein</fullName>
    </submittedName>
</protein>
<reference evidence="7 8" key="1">
    <citation type="submission" date="2021-05" db="EMBL/GenBank/DDBJ databases">
        <title>A Polyphasic approach of four new species of the genus Ohtaekwangia: Ohtaekwangia histidinii sp. nov., Ohtaekwangia cretensis sp. nov., Ohtaekwangia indiensis sp. nov., Ohtaekwangia reichenbachii sp. nov. from diverse environment.</title>
        <authorList>
            <person name="Octaviana S."/>
        </authorList>
    </citation>
    <scope>NUCLEOTIDE SEQUENCE [LARGE SCALE GENOMIC DNA]</scope>
    <source>
        <strain evidence="7 8">PWU20</strain>
    </source>
</reference>
<evidence type="ECO:0000256" key="3">
    <source>
        <dbReference type="ARBA" id="ARBA00022692"/>
    </source>
</evidence>
<evidence type="ECO:0000256" key="5">
    <source>
        <dbReference type="ARBA" id="ARBA00023136"/>
    </source>
</evidence>
<feature type="transmembrane region" description="Helical" evidence="6">
    <location>
        <begin position="186"/>
        <end position="206"/>
    </location>
</feature>